<feature type="region of interest" description="Disordered" evidence="1">
    <location>
        <begin position="1"/>
        <end position="220"/>
    </location>
</feature>
<reference evidence="2 3" key="1">
    <citation type="submission" date="2016-10" db="EMBL/GenBank/DDBJ databases">
        <authorList>
            <person name="de Groot N.N."/>
        </authorList>
    </citation>
    <scope>NUCLEOTIDE SEQUENCE [LARGE SCALE GENOMIC DNA]</scope>
    <source>
        <strain evidence="2 3">CGMCC 4.3143</strain>
    </source>
</reference>
<accession>A0A1G7P997</accession>
<name>A0A1G7P997_PSEOR</name>
<feature type="compositionally biased region" description="Basic and acidic residues" evidence="1">
    <location>
        <begin position="110"/>
        <end position="124"/>
    </location>
</feature>
<sequence length="303" mass="32131">MLGGARVHQVARRGHHVHGPEQVDRQAVLAREPADPRGGRQPADAGPARVARGDREPVRGERLRDLGPVGARPDPHPVAGHGDLVQGVERQDEPAVVERAAGQPVPTAEQPERDVPVAGREPHGLPDLGDGLRAQHHPRPGAAEVPRGVAGVAVVTRQDRPLRERGGHRVAREGRDGARRRADPPRRRASPTRSRISGAVTSANRRISAGSSLARMKTPTPSSIARSASAAAEYWGVTSSSRWIVRGSRPAARAASSITRFPAARSPGFSQGRLGSHPSPLRPTSCCIAAAARPPRSGCRGRR</sequence>
<evidence type="ECO:0000256" key="1">
    <source>
        <dbReference type="SAM" id="MobiDB-lite"/>
    </source>
</evidence>
<feature type="compositionally biased region" description="Basic and acidic residues" evidence="1">
    <location>
        <begin position="51"/>
        <end position="65"/>
    </location>
</feature>
<evidence type="ECO:0000313" key="3">
    <source>
        <dbReference type="Proteomes" id="UP000198967"/>
    </source>
</evidence>
<dbReference type="AlphaFoldDB" id="A0A1G7P997"/>
<feature type="compositionally biased region" description="Basic and acidic residues" evidence="1">
    <location>
        <begin position="157"/>
        <end position="186"/>
    </location>
</feature>
<gene>
    <name evidence="2" type="ORF">SAMN05216377_10753</name>
</gene>
<evidence type="ECO:0000313" key="2">
    <source>
        <dbReference type="EMBL" id="SDF82885.1"/>
    </source>
</evidence>
<dbReference type="EMBL" id="FNBE01000007">
    <property type="protein sequence ID" value="SDF82885.1"/>
    <property type="molecule type" value="Genomic_DNA"/>
</dbReference>
<proteinExistence type="predicted"/>
<dbReference type="Proteomes" id="UP000198967">
    <property type="component" value="Unassembled WGS sequence"/>
</dbReference>
<feature type="compositionally biased region" description="Polar residues" evidence="1">
    <location>
        <begin position="199"/>
        <end position="211"/>
    </location>
</feature>
<keyword evidence="3" id="KW-1185">Reference proteome</keyword>
<protein>
    <submittedName>
        <fullName evidence="2">Uncharacterized protein</fullName>
    </submittedName>
</protein>
<organism evidence="2 3">
    <name type="scientific">Pseudonocardia oroxyli</name>
    <dbReference type="NCBI Taxonomy" id="366584"/>
    <lineage>
        <taxon>Bacteria</taxon>
        <taxon>Bacillati</taxon>
        <taxon>Actinomycetota</taxon>
        <taxon>Actinomycetes</taxon>
        <taxon>Pseudonocardiales</taxon>
        <taxon>Pseudonocardiaceae</taxon>
        <taxon>Pseudonocardia</taxon>
    </lineage>
</organism>